<comment type="caution">
    <text evidence="7">The sequence shown here is derived from an EMBL/GenBank/DDBJ whole genome shotgun (WGS) entry which is preliminary data.</text>
</comment>
<dbReference type="PANTHER" id="PTHR31669">
    <property type="entry name" value="PROTEIN FAR1-RELATED SEQUENCE 10-RELATED"/>
    <property type="match status" value="1"/>
</dbReference>
<dbReference type="InterPro" id="IPR003094">
    <property type="entry name" value="6Pfruct_kin"/>
</dbReference>
<dbReference type="GO" id="GO:0006003">
    <property type="term" value="P:fructose 2,6-bisphosphate metabolic process"/>
    <property type="evidence" value="ECO:0007669"/>
    <property type="project" value="InterPro"/>
</dbReference>
<dbReference type="GO" id="GO:0003873">
    <property type="term" value="F:6-phosphofructo-2-kinase activity"/>
    <property type="evidence" value="ECO:0007669"/>
    <property type="project" value="InterPro"/>
</dbReference>
<dbReference type="Proteomes" id="UP000245207">
    <property type="component" value="Unassembled WGS sequence"/>
</dbReference>
<dbReference type="SMART" id="SM00855">
    <property type="entry name" value="PGAM"/>
    <property type="match status" value="1"/>
</dbReference>
<dbReference type="GO" id="GO:0005524">
    <property type="term" value="F:ATP binding"/>
    <property type="evidence" value="ECO:0007669"/>
    <property type="project" value="UniProtKB-KW"/>
</dbReference>
<dbReference type="InterPro" id="IPR004330">
    <property type="entry name" value="FAR1_DNA_bnd_dom"/>
</dbReference>
<dbReference type="Pfam" id="PF01591">
    <property type="entry name" value="6PF2K"/>
    <property type="match status" value="1"/>
</dbReference>
<dbReference type="EMBL" id="PKPP01000616">
    <property type="protein sequence ID" value="PWA90601.1"/>
    <property type="molecule type" value="Genomic_DNA"/>
</dbReference>
<dbReference type="CDD" id="cd07067">
    <property type="entry name" value="HP_PGM_like"/>
    <property type="match status" value="1"/>
</dbReference>
<evidence type="ECO:0000256" key="1">
    <source>
        <dbReference type="ARBA" id="ARBA00022741"/>
    </source>
</evidence>
<name>A0A2U1PXV8_ARTAN</name>
<dbReference type="InterPro" id="IPR013078">
    <property type="entry name" value="His_Pase_superF_clade-1"/>
</dbReference>
<evidence type="ECO:0000259" key="4">
    <source>
        <dbReference type="Pfam" id="PF01591"/>
    </source>
</evidence>
<evidence type="ECO:0000256" key="2">
    <source>
        <dbReference type="ARBA" id="ARBA00022840"/>
    </source>
</evidence>
<evidence type="ECO:0000259" key="6">
    <source>
        <dbReference type="Pfam" id="PF10551"/>
    </source>
</evidence>
<feature type="domain" description="MULE transposase" evidence="6">
    <location>
        <begin position="284"/>
        <end position="378"/>
    </location>
</feature>
<evidence type="ECO:0000259" key="5">
    <source>
        <dbReference type="Pfam" id="PF03101"/>
    </source>
</evidence>
<sequence>MEVNVCDVNDFASDPFMCSESTQTMHDGTSLNSQDVETSPFQNDPDTTQLNPEDVEPSHTQHIPIVPTAGMKFDTEEKLYDYFSAYAYKVGFGVRRVSVRNEGDRTYYAIGCYKGGVHKSNPESTRTRLVTKTDCKAKVNVIVYDNGNCMISRVFLEHNHALSPSKSRYIRSHKKMDTYTKRRLELNDYAGIPLNKNFHSLVVEANGYENLQFGERECRNYIAKARQLRLGTGDAEALREYFVRMQRRNKSFFYAMDINDDGRLQNVFWADARSRASYESFGDVVSFDSTYLTNEYSMPFAPFVGVNHHGQSILFGCGLLSGEDKNTYAWLFRSWLECMDGRPPKAIITDQCASMKLAVEKVFPEARHRLCLWHIMKKIPQKLGGYTEYKAIKKTLKTIVYESVEHHDFEDGWSKMIKDYSLEENEWLCSLFDDRKRWVPVYVKEIFWAGMSTTQRSESMNAFFDGYVNSKTSLRQFVEQYENALKSKMEKENMADFDSLNSSYKLLTPFSIEKQFHESYTNAIFKLFQDELKAHHKPQKESSCFNKATKKEGEEVEMEQAKKKTLDFKFLLKSKNNNEPCIVEEGPTRQFMGGTLQGVTRLALFRPNADEILEYRVCIKAHRVSPFDLAASWRAYQENLEPSTVRGIPDVSINTFPEDSENGSSPTLDLDLEQYLVPIPPTSVVYAANLTENPRSMKHATGSTNTGDGSVSVFINPLASIEEQEQEQEAASPETETAVLHDAAKVDNTPGMVDAAKVDNTPGMVESKSMATSSPIQRHNSEKRIYIDRGVGASPLVKSASETSLSDSEAKNSMPAAAGAVAAAAVADQMLGPKEDMHLAIVLVGLPARGKTFTAAKLTRYLRWLGHDTKHFNVGKVAALAMDDMIAWMQEGGQVGIFDATNSSSNRRNMLMKMAEGKCKIIFLETICNDRQIIERNIRLKIQQSPDYAEETDFEAGYRDFKMRLDNYEKMYEPVNEGSYIKMIDMASGKGGQIQVNNLGGYLPGRIVFFLVNAHLTPRPILLTRHGESRDNVRGRIGGDPVLSEKGELYAKKLANFVKKRFQNERAASIWTSTLQRTILSANPIAGFPKVQWRALDEINAGVCDGMTYEEIKKNMPDEYESRKKDKLRYRYPRGESYLDVIQRLEPVIIELERQRAPVVVVSHQAVLRALYAYFADRPLKEIPHIEMPLHTIIEIQMGVTGVQEKRYKLMD</sequence>
<proteinExistence type="predicted"/>
<dbReference type="AlphaFoldDB" id="A0A2U1PXV8"/>
<dbReference type="InterPro" id="IPR031052">
    <property type="entry name" value="FHY3/FAR1"/>
</dbReference>
<evidence type="ECO:0000256" key="3">
    <source>
        <dbReference type="SAM" id="MobiDB-lite"/>
    </source>
</evidence>
<dbReference type="SUPFAM" id="SSF52540">
    <property type="entry name" value="P-loop containing nucleoside triphosphate hydrolases"/>
    <property type="match status" value="1"/>
</dbReference>
<keyword evidence="1" id="KW-0547">Nucleotide-binding</keyword>
<dbReference type="SUPFAM" id="SSF53254">
    <property type="entry name" value="Phosphoglycerate mutase-like"/>
    <property type="match status" value="1"/>
</dbReference>
<dbReference type="Gene3D" id="3.40.50.300">
    <property type="entry name" value="P-loop containing nucleotide triphosphate hydrolases"/>
    <property type="match status" value="2"/>
</dbReference>
<dbReference type="OrthoDB" id="267323at2759"/>
<feature type="compositionally biased region" description="Polar residues" evidence="3">
    <location>
        <begin position="22"/>
        <end position="51"/>
    </location>
</feature>
<organism evidence="7 8">
    <name type="scientific">Artemisia annua</name>
    <name type="common">Sweet wormwood</name>
    <dbReference type="NCBI Taxonomy" id="35608"/>
    <lineage>
        <taxon>Eukaryota</taxon>
        <taxon>Viridiplantae</taxon>
        <taxon>Streptophyta</taxon>
        <taxon>Embryophyta</taxon>
        <taxon>Tracheophyta</taxon>
        <taxon>Spermatophyta</taxon>
        <taxon>Magnoliopsida</taxon>
        <taxon>eudicotyledons</taxon>
        <taxon>Gunneridae</taxon>
        <taxon>Pentapetalae</taxon>
        <taxon>asterids</taxon>
        <taxon>campanulids</taxon>
        <taxon>Asterales</taxon>
        <taxon>Asteraceae</taxon>
        <taxon>Asteroideae</taxon>
        <taxon>Anthemideae</taxon>
        <taxon>Artemisiinae</taxon>
        <taxon>Artemisia</taxon>
    </lineage>
</organism>
<dbReference type="Pfam" id="PF10551">
    <property type="entry name" value="MULE"/>
    <property type="match status" value="1"/>
</dbReference>
<dbReference type="Pfam" id="PF03101">
    <property type="entry name" value="FAR1"/>
    <property type="match status" value="1"/>
</dbReference>
<feature type="region of interest" description="Disordered" evidence="3">
    <location>
        <begin position="22"/>
        <end position="60"/>
    </location>
</feature>
<dbReference type="Pfam" id="PF00300">
    <property type="entry name" value="His_Phos_1"/>
    <property type="match status" value="1"/>
</dbReference>
<dbReference type="PANTHER" id="PTHR31669:SF283">
    <property type="entry name" value="PROTEIN FAR1-RELATED SEQUENCE"/>
    <property type="match status" value="1"/>
</dbReference>
<dbReference type="GO" id="GO:0006000">
    <property type="term" value="P:fructose metabolic process"/>
    <property type="evidence" value="ECO:0007669"/>
    <property type="project" value="InterPro"/>
</dbReference>
<dbReference type="STRING" id="35608.A0A2U1PXV8"/>
<dbReference type="InterPro" id="IPR029033">
    <property type="entry name" value="His_PPase_superfam"/>
</dbReference>
<protein>
    <submittedName>
        <fullName evidence="7">Phosphoglycerate/bisphosphoglycerate mutase, active site protein</fullName>
    </submittedName>
</protein>
<feature type="domain" description="6-phosphofructo-2-kinase" evidence="4">
    <location>
        <begin position="876"/>
        <end position="1018"/>
    </location>
</feature>
<gene>
    <name evidence="7" type="ORF">CTI12_AA099240</name>
</gene>
<dbReference type="Gene3D" id="3.40.50.1240">
    <property type="entry name" value="Phosphoglycerate mutase-like"/>
    <property type="match status" value="1"/>
</dbReference>
<dbReference type="InterPro" id="IPR013079">
    <property type="entry name" value="6Phosfructo_kin"/>
</dbReference>
<dbReference type="FunFam" id="3.40.50.1240:FF:000006">
    <property type="entry name" value="6-phosphofructo-2-kinase/fructose-2, 6-bisphosphatase"/>
    <property type="match status" value="1"/>
</dbReference>
<dbReference type="PRINTS" id="PR00991">
    <property type="entry name" value="6PFRUCTKNASE"/>
</dbReference>
<keyword evidence="2" id="KW-0067">ATP-binding</keyword>
<keyword evidence="8" id="KW-1185">Reference proteome</keyword>
<dbReference type="InterPro" id="IPR018289">
    <property type="entry name" value="MULE_transposase_dom"/>
</dbReference>
<dbReference type="PROSITE" id="PS00175">
    <property type="entry name" value="PG_MUTASE"/>
    <property type="match status" value="1"/>
</dbReference>
<evidence type="ECO:0000313" key="7">
    <source>
        <dbReference type="EMBL" id="PWA90601.1"/>
    </source>
</evidence>
<dbReference type="InterPro" id="IPR027417">
    <property type="entry name" value="P-loop_NTPase"/>
</dbReference>
<feature type="domain" description="FAR1" evidence="5">
    <location>
        <begin position="82"/>
        <end position="163"/>
    </location>
</feature>
<reference evidence="7 8" key="1">
    <citation type="journal article" date="2018" name="Mol. Plant">
        <title>The genome of Artemisia annua provides insight into the evolution of Asteraceae family and artemisinin biosynthesis.</title>
        <authorList>
            <person name="Shen Q."/>
            <person name="Zhang L."/>
            <person name="Liao Z."/>
            <person name="Wang S."/>
            <person name="Yan T."/>
            <person name="Shi P."/>
            <person name="Liu M."/>
            <person name="Fu X."/>
            <person name="Pan Q."/>
            <person name="Wang Y."/>
            <person name="Lv Z."/>
            <person name="Lu X."/>
            <person name="Zhang F."/>
            <person name="Jiang W."/>
            <person name="Ma Y."/>
            <person name="Chen M."/>
            <person name="Hao X."/>
            <person name="Li L."/>
            <person name="Tang Y."/>
            <person name="Lv G."/>
            <person name="Zhou Y."/>
            <person name="Sun X."/>
            <person name="Brodelius P.E."/>
            <person name="Rose J.K.C."/>
            <person name="Tang K."/>
        </authorList>
    </citation>
    <scope>NUCLEOTIDE SEQUENCE [LARGE SCALE GENOMIC DNA]</scope>
    <source>
        <strain evidence="8">cv. Huhao1</strain>
        <tissue evidence="7">Leaf</tissue>
    </source>
</reference>
<evidence type="ECO:0000313" key="8">
    <source>
        <dbReference type="Proteomes" id="UP000245207"/>
    </source>
</evidence>
<dbReference type="InterPro" id="IPR001345">
    <property type="entry name" value="PG/BPGM_mutase_AS"/>
</dbReference>
<accession>A0A2U1PXV8</accession>
<dbReference type="GO" id="GO:0006355">
    <property type="term" value="P:regulation of DNA-templated transcription"/>
    <property type="evidence" value="ECO:0007669"/>
    <property type="project" value="InterPro"/>
</dbReference>